<dbReference type="Gene3D" id="3.30.365.10">
    <property type="entry name" value="Aldehyde oxidase/xanthine dehydrogenase, molybdopterin binding domain"/>
    <property type="match status" value="4"/>
</dbReference>
<protein>
    <submittedName>
        <fullName evidence="3">Aldehyde oxidase</fullName>
    </submittedName>
</protein>
<dbReference type="InterPro" id="IPR052516">
    <property type="entry name" value="N-heterocyclic_Hydroxylase"/>
</dbReference>
<feature type="domain" description="Aldehyde oxidase/xanthine dehydrogenase a/b hammerhead" evidence="2">
    <location>
        <begin position="210"/>
        <end position="288"/>
    </location>
</feature>
<feature type="chain" id="PRO_5019864031" evidence="1">
    <location>
        <begin position="41"/>
        <end position="716"/>
    </location>
</feature>
<evidence type="ECO:0000259" key="2">
    <source>
        <dbReference type="SMART" id="SM01008"/>
    </source>
</evidence>
<dbReference type="PROSITE" id="PS51318">
    <property type="entry name" value="TAT"/>
    <property type="match status" value="1"/>
</dbReference>
<dbReference type="EMBL" id="BJCL01000001">
    <property type="protein sequence ID" value="GCL61046.1"/>
    <property type="molecule type" value="Genomic_DNA"/>
</dbReference>
<dbReference type="Gene3D" id="3.90.1170.50">
    <property type="entry name" value="Aldehyde oxidase/xanthine dehydrogenase, a/b hammerhead"/>
    <property type="match status" value="1"/>
</dbReference>
<dbReference type="PIRSF" id="PIRSF036389">
    <property type="entry name" value="IOR_B"/>
    <property type="match status" value="1"/>
</dbReference>
<gene>
    <name evidence="3" type="ORF">AQPW35_01270</name>
</gene>
<dbReference type="Proteomes" id="UP000301751">
    <property type="component" value="Unassembled WGS sequence"/>
</dbReference>
<dbReference type="InterPro" id="IPR000674">
    <property type="entry name" value="Ald_Oxase/Xan_DH_a/b"/>
</dbReference>
<feature type="signal peptide" evidence="1">
    <location>
        <begin position="1"/>
        <end position="40"/>
    </location>
</feature>
<dbReference type="Pfam" id="PF20256">
    <property type="entry name" value="MoCoBD_2"/>
    <property type="match status" value="2"/>
</dbReference>
<dbReference type="Pfam" id="PF02738">
    <property type="entry name" value="MoCoBD_1"/>
    <property type="match status" value="1"/>
</dbReference>
<dbReference type="InterPro" id="IPR046867">
    <property type="entry name" value="AldOxase/xan_DH_MoCoBD2"/>
</dbReference>
<dbReference type="RefSeq" id="WP_137730831.1">
    <property type="nucleotide sequence ID" value="NZ_BJCL01000001.1"/>
</dbReference>
<keyword evidence="1" id="KW-0732">Signal</keyword>
<comment type="caution">
    <text evidence="3">The sequence shown here is derived from an EMBL/GenBank/DDBJ whole genome shotgun (WGS) entry which is preliminary data.</text>
</comment>
<dbReference type="GO" id="GO:0016491">
    <property type="term" value="F:oxidoreductase activity"/>
    <property type="evidence" value="ECO:0007669"/>
    <property type="project" value="InterPro"/>
</dbReference>
<dbReference type="SMART" id="SM01008">
    <property type="entry name" value="Ald_Xan_dh_C"/>
    <property type="match status" value="1"/>
</dbReference>
<organism evidence="3 4">
    <name type="scientific">Pseudaquabacterium pictum</name>
    <dbReference type="NCBI Taxonomy" id="2315236"/>
    <lineage>
        <taxon>Bacteria</taxon>
        <taxon>Pseudomonadati</taxon>
        <taxon>Pseudomonadota</taxon>
        <taxon>Betaproteobacteria</taxon>
        <taxon>Burkholderiales</taxon>
        <taxon>Sphaerotilaceae</taxon>
        <taxon>Pseudaquabacterium</taxon>
    </lineage>
</organism>
<accession>A0A480AJ56</accession>
<dbReference type="SUPFAM" id="SSF56003">
    <property type="entry name" value="Molybdenum cofactor-binding domain"/>
    <property type="match status" value="2"/>
</dbReference>
<evidence type="ECO:0000256" key="1">
    <source>
        <dbReference type="SAM" id="SignalP"/>
    </source>
</evidence>
<dbReference type="PANTHER" id="PTHR47495:SF2">
    <property type="entry name" value="ALDEHYDE DEHYDROGENASE"/>
    <property type="match status" value="1"/>
</dbReference>
<dbReference type="PANTHER" id="PTHR47495">
    <property type="entry name" value="ALDEHYDE DEHYDROGENASE"/>
    <property type="match status" value="1"/>
</dbReference>
<keyword evidence="4" id="KW-1185">Reference proteome</keyword>
<evidence type="ECO:0000313" key="3">
    <source>
        <dbReference type="EMBL" id="GCL61046.1"/>
    </source>
</evidence>
<dbReference type="AlphaFoldDB" id="A0A480AJ56"/>
<dbReference type="OrthoDB" id="9767994at2"/>
<reference evidence="4" key="1">
    <citation type="submission" date="2019-03" db="EMBL/GenBank/DDBJ databases">
        <title>Aquabacterium pictum sp.nov., the first bacteriochlorophyll a-containing freshwater bacterium in the genus Aquabacterium of the class Betaproteobacteria.</title>
        <authorList>
            <person name="Hirose S."/>
            <person name="Tank M."/>
            <person name="Hara E."/>
            <person name="Tamaki H."/>
            <person name="Takaichi S."/>
            <person name="Haruta S."/>
            <person name="Hanada S."/>
        </authorList>
    </citation>
    <scope>NUCLEOTIDE SEQUENCE [LARGE SCALE GENOMIC DNA]</scope>
    <source>
        <strain evidence="4">W35</strain>
    </source>
</reference>
<evidence type="ECO:0000313" key="4">
    <source>
        <dbReference type="Proteomes" id="UP000301751"/>
    </source>
</evidence>
<dbReference type="InterPro" id="IPR008274">
    <property type="entry name" value="AldOxase/xan_DH_MoCoBD1"/>
</dbReference>
<dbReference type="InterPro" id="IPR006311">
    <property type="entry name" value="TAT_signal"/>
</dbReference>
<name>A0A480AJ56_9BURK</name>
<dbReference type="InterPro" id="IPR012368">
    <property type="entry name" value="OxRdtase_Mopterin-bd_su_IorB"/>
</dbReference>
<sequence length="716" mass="75420">MTKTTTRLNTSRRGFLQSSAAFSGGLMVGVTLPVSGPAQAAATLHTPSAWVHIADDNTITLISARAEMGQGVYTSMPMLIAEELNIDIQKVKVAFAPPGKVYGNALIFGLQLTGGSTSVREGYDKLRLAGAQVREMLVAAAADQWKVDASTLKAENGMVTGPGGKKASYGQLAAAAAKMPVPEKPAMKDPSQFRIVGKPTTRLDTPAKVNGTARFGIDVKLPGMVYASIAMSPVQGGKVKSFDGAKAKAAKGVLDVVQIPDGIAVVADTYWHAVKARQLLQIDWDEGANANLSTAAMFAGTQAALASGKPIPHKKVGDADAAVAAAAKVVRAEYRTQNLSHAPMEPMNYTAHFQGDRIHLVGPTQWPDAVQGAVAKMLNLKVENVAVENTFLGGAFGRRIDFDYILQAAQIAKAVPGKPVKLVWSREDDMQHDFYRPLAVHQLAAALGADGKPAALTWRVASQSVTARAFGLPPEAPDGLMTEAATPLYAIPAIRQDVVKHDAGIRVGYWRAVSHNMNAFANESFIDECAAAAGQDPVAYRLAMLDGQPRMANVLKQAAAKAGWGTPAAAGRFRGVSLMEGYDTYMAQVAEVSIQGGAPVVHKVTVVADLGAMVNPDTVLAQIQSSVIFGLSGVLWSEITVDKGRVQQANFDRFRVMRNNEAPQIDIVLVPSGEKPGGIGEPATALVGPAVANAVFAATGKRVRKMPLTAEALAQA</sequence>
<proteinExistence type="predicted"/>
<dbReference type="InterPro" id="IPR037165">
    <property type="entry name" value="AldOxase/xan_DH_Mopterin-bd_sf"/>
</dbReference>